<feature type="binding site" evidence="4">
    <location>
        <position position="153"/>
    </location>
    <ligand>
        <name>substrate</name>
    </ligand>
</feature>
<feature type="binding site" evidence="4">
    <location>
        <position position="229"/>
    </location>
    <ligand>
        <name>substrate</name>
    </ligand>
</feature>
<proteinExistence type="inferred from homology"/>
<dbReference type="InterPro" id="IPR052369">
    <property type="entry name" value="UG_Glycosaminoglycan_Hydrolase"/>
</dbReference>
<dbReference type="Proteomes" id="UP001304650">
    <property type="component" value="Chromosome"/>
</dbReference>
<reference evidence="5" key="1">
    <citation type="submission" date="2022-02" db="EMBL/GenBank/DDBJ databases">
        <title>Paenibacillus sp. MBLB1832 Whole Genome Shotgun Sequencing.</title>
        <authorList>
            <person name="Hwang C.Y."/>
            <person name="Cho E.-S."/>
            <person name="Seo M.-J."/>
        </authorList>
    </citation>
    <scope>NUCLEOTIDE SEQUENCE</scope>
    <source>
        <strain evidence="5">MBLB1832</strain>
    </source>
</reference>
<evidence type="ECO:0000256" key="4">
    <source>
        <dbReference type="PIRSR" id="PIRSR610905-2"/>
    </source>
</evidence>
<evidence type="ECO:0000256" key="1">
    <source>
        <dbReference type="ARBA" id="ARBA00022801"/>
    </source>
</evidence>
<dbReference type="EMBL" id="CP130319">
    <property type="protein sequence ID" value="WNR42940.1"/>
    <property type="molecule type" value="Genomic_DNA"/>
</dbReference>
<evidence type="ECO:0000256" key="2">
    <source>
        <dbReference type="ARBA" id="ARBA00038358"/>
    </source>
</evidence>
<dbReference type="KEGG" id="proo:MJB10_17680"/>
<dbReference type="AlphaFoldDB" id="A0AA96LQD0"/>
<keyword evidence="6" id="KW-1185">Reference proteome</keyword>
<dbReference type="SUPFAM" id="SSF48208">
    <property type="entry name" value="Six-hairpin glycosidases"/>
    <property type="match status" value="1"/>
</dbReference>
<dbReference type="GO" id="GO:0052757">
    <property type="term" value="F:chondroitin hydrolase activity"/>
    <property type="evidence" value="ECO:0007669"/>
    <property type="project" value="TreeGrafter"/>
</dbReference>
<feature type="active site" description="Nucleophile" evidence="3">
    <location>
        <position position="95"/>
    </location>
</feature>
<protein>
    <submittedName>
        <fullName evidence="5">Glycoside hydrolase family 88 protein</fullName>
    </submittedName>
</protein>
<feature type="active site" description="Proton donor" evidence="3">
    <location>
        <position position="153"/>
    </location>
</feature>
<evidence type="ECO:0000313" key="6">
    <source>
        <dbReference type="Proteomes" id="UP001304650"/>
    </source>
</evidence>
<dbReference type="InterPro" id="IPR010905">
    <property type="entry name" value="Glyco_hydro_88"/>
</dbReference>
<gene>
    <name evidence="5" type="ORF">MJB10_17680</name>
</gene>
<sequence length="375" mass="43074">MQQHHTSFIENTWSKIERKLSVTSRRIKDGMPFKTIDGVYDDWQDLMDWWTNTFWAGILWHMYRETKEEIYRTYAQSIEEKMDQVLHEYDKLHHDVGFMWLLSSVMNHELTGDDRARQRGLLAANVLSGRANIAGGYIRAWNGDNKAGWAIIDCMMNIPLLFWASEKSKDARFTHIGTMHADKVMRDFVRPDGSVHHIVIYDETNGEVLETPRGQGYEVGSSWSRGQSWALYGFAQSYHWTGKQEYLDTAKRIAHYVMTCLPLHGYVPPCDYRQPEDSELLDSSAGAITACGLIEIAKAVPPAEQRVYLESAIAILRALDEKCAIWDHTNEGLLDYGTGAFHKGIYTRAEVFNGPMIYGDYYYVEAICKLKKMLG</sequence>
<dbReference type="PANTHER" id="PTHR36845:SF1">
    <property type="entry name" value="HYDROLASE, PUTATIVE (AFU_ORTHOLOGUE AFUA_7G05090)-RELATED"/>
    <property type="match status" value="1"/>
</dbReference>
<dbReference type="RefSeq" id="WP_314796793.1">
    <property type="nucleotide sequence ID" value="NZ_CP130319.1"/>
</dbReference>
<accession>A0AA96LQD0</accession>
<feature type="binding site" evidence="4">
    <location>
        <position position="225"/>
    </location>
    <ligand>
        <name>substrate</name>
    </ligand>
</feature>
<evidence type="ECO:0000313" key="5">
    <source>
        <dbReference type="EMBL" id="WNR42940.1"/>
    </source>
</evidence>
<keyword evidence="1 5" id="KW-0378">Hydrolase</keyword>
<dbReference type="Pfam" id="PF07470">
    <property type="entry name" value="Glyco_hydro_88"/>
    <property type="match status" value="1"/>
</dbReference>
<name>A0AA96LQD0_9BACL</name>
<dbReference type="InterPro" id="IPR012341">
    <property type="entry name" value="6hp_glycosidase-like_sf"/>
</dbReference>
<feature type="binding site" evidence="4">
    <location>
        <position position="95"/>
    </location>
    <ligand>
        <name>substrate</name>
    </ligand>
</feature>
<dbReference type="InterPro" id="IPR008928">
    <property type="entry name" value="6-hairpin_glycosidase_sf"/>
</dbReference>
<dbReference type="PANTHER" id="PTHR36845">
    <property type="entry name" value="HYDROLASE, PUTATIVE (AFU_ORTHOLOGUE AFUA_7G05090)-RELATED"/>
    <property type="match status" value="1"/>
</dbReference>
<organism evidence="5 6">
    <name type="scientific">Paenibacillus roseopurpureus</name>
    <dbReference type="NCBI Taxonomy" id="2918901"/>
    <lineage>
        <taxon>Bacteria</taxon>
        <taxon>Bacillati</taxon>
        <taxon>Bacillota</taxon>
        <taxon>Bacilli</taxon>
        <taxon>Bacillales</taxon>
        <taxon>Paenibacillaceae</taxon>
        <taxon>Paenibacillus</taxon>
    </lineage>
</organism>
<dbReference type="GO" id="GO:0000272">
    <property type="term" value="P:polysaccharide catabolic process"/>
    <property type="evidence" value="ECO:0007669"/>
    <property type="project" value="TreeGrafter"/>
</dbReference>
<dbReference type="Gene3D" id="1.50.10.10">
    <property type="match status" value="1"/>
</dbReference>
<comment type="similarity">
    <text evidence="2">Belongs to the glycosyl hydrolase 88 family.</text>
</comment>
<evidence type="ECO:0000256" key="3">
    <source>
        <dbReference type="PIRSR" id="PIRSR610905-1"/>
    </source>
</evidence>